<evidence type="ECO:0000256" key="5">
    <source>
        <dbReference type="ARBA" id="ARBA00023015"/>
    </source>
</evidence>
<evidence type="ECO:0000256" key="9">
    <source>
        <dbReference type="PROSITE-ProRule" id="PRU00169"/>
    </source>
</evidence>
<dbReference type="InterPro" id="IPR025943">
    <property type="entry name" value="Sigma_54_int_dom_ATP-bd_2"/>
</dbReference>
<dbReference type="PROSITE" id="PS50110">
    <property type="entry name" value="RESPONSE_REGULATORY"/>
    <property type="match status" value="1"/>
</dbReference>
<evidence type="ECO:0000259" key="11">
    <source>
        <dbReference type="PROSITE" id="PS50110"/>
    </source>
</evidence>
<reference evidence="12 13" key="1">
    <citation type="submission" date="2018-11" db="EMBL/GenBank/DDBJ databases">
        <title>Genomic Encyclopedia of Type Strains, Phase IV (KMG-IV): sequencing the most valuable type-strain genomes for metagenomic binning, comparative biology and taxonomic classification.</title>
        <authorList>
            <person name="Goeker M."/>
        </authorList>
    </citation>
    <scope>NUCLEOTIDE SEQUENCE [LARGE SCALE GENOMIC DNA]</scope>
    <source>
        <strain evidence="12 13">DSM 5900</strain>
    </source>
</reference>
<evidence type="ECO:0000256" key="2">
    <source>
        <dbReference type="ARBA" id="ARBA00022741"/>
    </source>
</evidence>
<protein>
    <submittedName>
        <fullName evidence="12">DNA-binding NtrC family response regulator</fullName>
    </submittedName>
</protein>
<dbReference type="SMART" id="SM00382">
    <property type="entry name" value="AAA"/>
    <property type="match status" value="1"/>
</dbReference>
<dbReference type="GO" id="GO:0005524">
    <property type="term" value="F:ATP binding"/>
    <property type="evidence" value="ECO:0007669"/>
    <property type="project" value="UniProtKB-KW"/>
</dbReference>
<name>A0A3N1MA73_9PROT</name>
<dbReference type="PROSITE" id="PS50045">
    <property type="entry name" value="SIGMA54_INTERACT_4"/>
    <property type="match status" value="1"/>
</dbReference>
<evidence type="ECO:0000256" key="6">
    <source>
        <dbReference type="ARBA" id="ARBA00023125"/>
    </source>
</evidence>
<dbReference type="GO" id="GO:0043565">
    <property type="term" value="F:sequence-specific DNA binding"/>
    <property type="evidence" value="ECO:0007669"/>
    <property type="project" value="InterPro"/>
</dbReference>
<dbReference type="Pfam" id="PF25601">
    <property type="entry name" value="AAA_lid_14"/>
    <property type="match status" value="1"/>
</dbReference>
<dbReference type="EMBL" id="RJKX01000013">
    <property type="protein sequence ID" value="ROP99954.1"/>
    <property type="molecule type" value="Genomic_DNA"/>
</dbReference>
<proteinExistence type="predicted"/>
<dbReference type="Pfam" id="PF02954">
    <property type="entry name" value="HTH_8"/>
    <property type="match status" value="1"/>
</dbReference>
<dbReference type="InterPro" id="IPR002078">
    <property type="entry name" value="Sigma_54_int"/>
</dbReference>
<dbReference type="SMART" id="SM00448">
    <property type="entry name" value="REC"/>
    <property type="match status" value="1"/>
</dbReference>
<keyword evidence="4" id="KW-0902">Two-component regulatory system</keyword>
<dbReference type="Pfam" id="PF00158">
    <property type="entry name" value="Sigma54_activat"/>
    <property type="match status" value="1"/>
</dbReference>
<comment type="caution">
    <text evidence="12">The sequence shown here is derived from an EMBL/GenBank/DDBJ whole genome shotgun (WGS) entry which is preliminary data.</text>
</comment>
<dbReference type="InterPro" id="IPR058031">
    <property type="entry name" value="AAA_lid_NorR"/>
</dbReference>
<gene>
    <name evidence="12" type="ORF">EDC65_1749</name>
</gene>
<dbReference type="InterPro" id="IPR009057">
    <property type="entry name" value="Homeodomain-like_sf"/>
</dbReference>
<sequence>MMSDSRPLVLLIEDTPSLAALYVEYLRREPVRVMVTTTGQEGIAAIRSQAPSAVLLDLNLPDMAGMDILKEVTTNGYGCSVIVITAHGSINTAVEAMRNGAHDFLMKPFDPDRLKVTLRNGLAHQKLLSMVETYRETYDRTGLAGLIGTSLPMQQVYRIIESAAPSRATVFITGESGTGKELCAGAIHQLSPRRTGPYVALNCAAISRELIESEIFGHVKGAFTGATADRDGAARRASGGTLFLDELCEMDLSLQSKLLRFLQTSSFVRVGGNHEETADLRFVCATNRDPLAEVQAGRLREDLFYRLHVVPIHMPPLRERGEDVLLLANHLLTRFAEEERKRFRGFAPEVEATLLSYDWPGNVRQLQNVIRNIVVLHDGETVLPQMLPVALASSGASRTPPLTATTVAHPANGSGVAEDIGSIRPLAVIERDTIERAIQLCAGNIPRAAELLDISPSTIYRKRQRWIEEGLILAPAS</sequence>
<keyword evidence="5" id="KW-0805">Transcription regulation</keyword>
<dbReference type="AlphaFoldDB" id="A0A3N1MA73"/>
<dbReference type="GO" id="GO:0000160">
    <property type="term" value="P:phosphorelay signal transduction system"/>
    <property type="evidence" value="ECO:0007669"/>
    <property type="project" value="UniProtKB-KW"/>
</dbReference>
<dbReference type="InterPro" id="IPR003593">
    <property type="entry name" value="AAA+_ATPase"/>
</dbReference>
<dbReference type="Pfam" id="PF00072">
    <property type="entry name" value="Response_reg"/>
    <property type="match status" value="1"/>
</dbReference>
<evidence type="ECO:0000256" key="8">
    <source>
        <dbReference type="ARBA" id="ARBA00023163"/>
    </source>
</evidence>
<evidence type="ECO:0000259" key="10">
    <source>
        <dbReference type="PROSITE" id="PS50045"/>
    </source>
</evidence>
<dbReference type="InterPro" id="IPR002197">
    <property type="entry name" value="HTH_Fis"/>
</dbReference>
<keyword evidence="2" id="KW-0547">Nucleotide-binding</keyword>
<dbReference type="SUPFAM" id="SSF52172">
    <property type="entry name" value="CheY-like"/>
    <property type="match status" value="1"/>
</dbReference>
<evidence type="ECO:0000313" key="12">
    <source>
        <dbReference type="EMBL" id="ROP99954.1"/>
    </source>
</evidence>
<feature type="modified residue" description="4-aspartylphosphate" evidence="9">
    <location>
        <position position="57"/>
    </location>
</feature>
<dbReference type="InterPro" id="IPR011006">
    <property type="entry name" value="CheY-like_superfamily"/>
</dbReference>
<dbReference type="FunFam" id="1.10.8.60:FF:000120">
    <property type="entry name" value="Sigma-54-dependent Fis family transcriptional regulator"/>
    <property type="match status" value="1"/>
</dbReference>
<accession>A0A3N1MA73</accession>
<dbReference type="InterPro" id="IPR025944">
    <property type="entry name" value="Sigma_54_int_dom_CS"/>
</dbReference>
<dbReference type="CDD" id="cd00009">
    <property type="entry name" value="AAA"/>
    <property type="match status" value="1"/>
</dbReference>
<evidence type="ECO:0000256" key="3">
    <source>
        <dbReference type="ARBA" id="ARBA00022840"/>
    </source>
</evidence>
<dbReference type="InterPro" id="IPR027417">
    <property type="entry name" value="P-loop_NTPase"/>
</dbReference>
<dbReference type="Gene3D" id="3.40.50.300">
    <property type="entry name" value="P-loop containing nucleotide triphosphate hydrolases"/>
    <property type="match status" value="1"/>
</dbReference>
<dbReference type="PROSITE" id="PS00676">
    <property type="entry name" value="SIGMA54_INTERACT_2"/>
    <property type="match status" value="1"/>
</dbReference>
<dbReference type="GO" id="GO:0006355">
    <property type="term" value="P:regulation of DNA-templated transcription"/>
    <property type="evidence" value="ECO:0007669"/>
    <property type="project" value="InterPro"/>
</dbReference>
<dbReference type="PROSITE" id="PS00688">
    <property type="entry name" value="SIGMA54_INTERACT_3"/>
    <property type="match status" value="1"/>
</dbReference>
<dbReference type="InterPro" id="IPR001789">
    <property type="entry name" value="Sig_transdc_resp-reg_receiver"/>
</dbReference>
<keyword evidence="7" id="KW-0010">Activator</keyword>
<dbReference type="Gene3D" id="1.10.8.60">
    <property type="match status" value="1"/>
</dbReference>
<keyword evidence="8" id="KW-0804">Transcription</keyword>
<evidence type="ECO:0000256" key="4">
    <source>
        <dbReference type="ARBA" id="ARBA00023012"/>
    </source>
</evidence>
<dbReference type="Gene3D" id="3.40.50.2300">
    <property type="match status" value="1"/>
</dbReference>
<dbReference type="Gene3D" id="1.10.10.60">
    <property type="entry name" value="Homeodomain-like"/>
    <property type="match status" value="1"/>
</dbReference>
<dbReference type="SUPFAM" id="SSF46689">
    <property type="entry name" value="Homeodomain-like"/>
    <property type="match status" value="1"/>
</dbReference>
<evidence type="ECO:0000256" key="1">
    <source>
        <dbReference type="ARBA" id="ARBA00022553"/>
    </source>
</evidence>
<dbReference type="PANTHER" id="PTHR32071:SF117">
    <property type="entry name" value="PTS-DEPENDENT DIHYDROXYACETONE KINASE OPERON REGULATORY PROTEIN-RELATED"/>
    <property type="match status" value="1"/>
</dbReference>
<feature type="domain" description="Sigma-54 factor interaction" evidence="10">
    <location>
        <begin position="146"/>
        <end position="375"/>
    </location>
</feature>
<dbReference type="PANTHER" id="PTHR32071">
    <property type="entry name" value="TRANSCRIPTIONAL REGULATORY PROTEIN"/>
    <property type="match status" value="1"/>
</dbReference>
<dbReference type="CDD" id="cd17572">
    <property type="entry name" value="REC_NtrC1-like"/>
    <property type="match status" value="1"/>
</dbReference>
<keyword evidence="3" id="KW-0067">ATP-binding</keyword>
<dbReference type="Proteomes" id="UP000278222">
    <property type="component" value="Unassembled WGS sequence"/>
</dbReference>
<evidence type="ECO:0000256" key="7">
    <source>
        <dbReference type="ARBA" id="ARBA00023159"/>
    </source>
</evidence>
<dbReference type="SUPFAM" id="SSF52540">
    <property type="entry name" value="P-loop containing nucleoside triphosphate hydrolases"/>
    <property type="match status" value="1"/>
</dbReference>
<dbReference type="RefSeq" id="WP_197735810.1">
    <property type="nucleotide sequence ID" value="NZ_AP019700.1"/>
</dbReference>
<organism evidence="12 13">
    <name type="scientific">Stella humosa</name>
    <dbReference type="NCBI Taxonomy" id="94"/>
    <lineage>
        <taxon>Bacteria</taxon>
        <taxon>Pseudomonadati</taxon>
        <taxon>Pseudomonadota</taxon>
        <taxon>Alphaproteobacteria</taxon>
        <taxon>Rhodospirillales</taxon>
        <taxon>Stellaceae</taxon>
        <taxon>Stella</taxon>
    </lineage>
</organism>
<dbReference type="FunFam" id="3.40.50.300:FF:000006">
    <property type="entry name" value="DNA-binding transcriptional regulator NtrC"/>
    <property type="match status" value="1"/>
</dbReference>
<keyword evidence="13" id="KW-1185">Reference proteome</keyword>
<feature type="domain" description="Response regulatory" evidence="11">
    <location>
        <begin position="8"/>
        <end position="122"/>
    </location>
</feature>
<evidence type="ECO:0000313" key="13">
    <source>
        <dbReference type="Proteomes" id="UP000278222"/>
    </source>
</evidence>
<keyword evidence="6 12" id="KW-0238">DNA-binding</keyword>
<keyword evidence="1 9" id="KW-0597">Phosphoprotein</keyword>